<accession>A0A0C9W3N3</accession>
<proteinExistence type="predicted"/>
<feature type="region of interest" description="Disordered" evidence="1">
    <location>
        <begin position="173"/>
        <end position="192"/>
    </location>
</feature>
<keyword evidence="3" id="KW-1185">Reference proteome</keyword>
<feature type="region of interest" description="Disordered" evidence="1">
    <location>
        <begin position="47"/>
        <end position="70"/>
    </location>
</feature>
<name>A0A0C9W3N3_SPHS4</name>
<dbReference type="EMBL" id="KN837106">
    <property type="protein sequence ID" value="KIJ46652.1"/>
    <property type="molecule type" value="Genomic_DNA"/>
</dbReference>
<gene>
    <name evidence="2" type="ORF">M422DRAFT_249808</name>
</gene>
<evidence type="ECO:0000256" key="1">
    <source>
        <dbReference type="SAM" id="MobiDB-lite"/>
    </source>
</evidence>
<dbReference type="AlphaFoldDB" id="A0A0C9W3N3"/>
<protein>
    <submittedName>
        <fullName evidence="2">Uncharacterized protein</fullName>
    </submittedName>
</protein>
<sequence length="205" mass="21519">MNGLRQSATFLEMSAKVNDCLRAMDDHRPLWGSVGGGEVVTTVGDSRRMPLGSGQLSSETSTWTNESVPFGSLSSKTREVHIEVYIQVPRRCKGDELNSETNLGPALRALPLLPSSVARRCVRSPSLLGPDAACVSHPSLGPSAACVPPPSPVGPTPRASPSLPCASAWYAPPPPPSLRPTPSTPSIPAPTRGLLPLANCRLADL</sequence>
<dbReference type="HOGENOM" id="CLU_1338265_0_0_1"/>
<evidence type="ECO:0000313" key="3">
    <source>
        <dbReference type="Proteomes" id="UP000054279"/>
    </source>
</evidence>
<organism evidence="2 3">
    <name type="scientific">Sphaerobolus stellatus (strain SS14)</name>
    <dbReference type="NCBI Taxonomy" id="990650"/>
    <lineage>
        <taxon>Eukaryota</taxon>
        <taxon>Fungi</taxon>
        <taxon>Dikarya</taxon>
        <taxon>Basidiomycota</taxon>
        <taxon>Agaricomycotina</taxon>
        <taxon>Agaricomycetes</taxon>
        <taxon>Phallomycetidae</taxon>
        <taxon>Geastrales</taxon>
        <taxon>Sphaerobolaceae</taxon>
        <taxon>Sphaerobolus</taxon>
    </lineage>
</organism>
<dbReference type="Proteomes" id="UP000054279">
    <property type="component" value="Unassembled WGS sequence"/>
</dbReference>
<feature type="compositionally biased region" description="Polar residues" evidence="1">
    <location>
        <begin position="54"/>
        <end position="70"/>
    </location>
</feature>
<evidence type="ECO:0000313" key="2">
    <source>
        <dbReference type="EMBL" id="KIJ46652.1"/>
    </source>
</evidence>
<feature type="compositionally biased region" description="Pro residues" evidence="1">
    <location>
        <begin position="173"/>
        <end position="188"/>
    </location>
</feature>
<reference evidence="2 3" key="1">
    <citation type="submission" date="2014-06" db="EMBL/GenBank/DDBJ databases">
        <title>Evolutionary Origins and Diversification of the Mycorrhizal Mutualists.</title>
        <authorList>
            <consortium name="DOE Joint Genome Institute"/>
            <consortium name="Mycorrhizal Genomics Consortium"/>
            <person name="Kohler A."/>
            <person name="Kuo A."/>
            <person name="Nagy L.G."/>
            <person name="Floudas D."/>
            <person name="Copeland A."/>
            <person name="Barry K.W."/>
            <person name="Cichocki N."/>
            <person name="Veneault-Fourrey C."/>
            <person name="LaButti K."/>
            <person name="Lindquist E.A."/>
            <person name="Lipzen A."/>
            <person name="Lundell T."/>
            <person name="Morin E."/>
            <person name="Murat C."/>
            <person name="Riley R."/>
            <person name="Ohm R."/>
            <person name="Sun H."/>
            <person name="Tunlid A."/>
            <person name="Henrissat B."/>
            <person name="Grigoriev I.V."/>
            <person name="Hibbett D.S."/>
            <person name="Martin F."/>
        </authorList>
    </citation>
    <scope>NUCLEOTIDE SEQUENCE [LARGE SCALE GENOMIC DNA]</scope>
    <source>
        <strain evidence="2 3">SS14</strain>
    </source>
</reference>